<keyword evidence="2" id="KW-1133">Transmembrane helix</keyword>
<dbReference type="PANTHER" id="PTHR12482:SF62">
    <property type="entry name" value="LIPASE ROG1-RELATED"/>
    <property type="match status" value="1"/>
</dbReference>
<dbReference type="AlphaFoldDB" id="A0A9N8HXV3"/>
<dbReference type="EMBL" id="CAICTM010002586">
    <property type="protein sequence ID" value="CAB9529692.1"/>
    <property type="molecule type" value="Genomic_DNA"/>
</dbReference>
<keyword evidence="2" id="KW-0472">Membrane</keyword>
<accession>A0A9N8HXV3</accession>
<evidence type="ECO:0000256" key="2">
    <source>
        <dbReference type="SAM" id="Phobius"/>
    </source>
</evidence>
<name>A0A9N8HXV3_9STRA</name>
<feature type="compositionally biased region" description="Basic residues" evidence="1">
    <location>
        <begin position="63"/>
        <end position="74"/>
    </location>
</feature>
<feature type="compositionally biased region" description="Low complexity" evidence="1">
    <location>
        <begin position="294"/>
        <end position="306"/>
    </location>
</feature>
<keyword evidence="5" id="KW-1185">Reference proteome</keyword>
<dbReference type="InterPro" id="IPR007751">
    <property type="entry name" value="DUF676_lipase-like"/>
</dbReference>
<organism evidence="4 5">
    <name type="scientific">Seminavis robusta</name>
    <dbReference type="NCBI Taxonomy" id="568900"/>
    <lineage>
        <taxon>Eukaryota</taxon>
        <taxon>Sar</taxon>
        <taxon>Stramenopiles</taxon>
        <taxon>Ochrophyta</taxon>
        <taxon>Bacillariophyta</taxon>
        <taxon>Bacillariophyceae</taxon>
        <taxon>Bacillariophycidae</taxon>
        <taxon>Naviculales</taxon>
        <taxon>Naviculaceae</taxon>
        <taxon>Seminavis</taxon>
    </lineage>
</organism>
<evidence type="ECO:0000313" key="4">
    <source>
        <dbReference type="EMBL" id="CAB9529692.1"/>
    </source>
</evidence>
<sequence length="656" mass="73206">MDVLQLSPLNWLFHTSSTTSNNNDDNMSRFVWLVLATLIFLVAALGESWIPGRITKLRQNIRERKRRHRQRHQQATKNHSNTDGTKKSAQEQQQEEEAERKRLSLLPWWEDSWSEAFMNSFPLSSSSPPVSSSAASTVASVDPEEGALAKLEPYQPNPNAQILHFCFILHGHRGFSTDLSYLQRVMQHHAELGKRERYSDDDTVVPHDMIVHCSVCNEGKTMDGVVNGGERMVREILDVIRQELDRRQSEQDKIQDITISIVGNSLGGIYGRYAIARLAQKAADQENHPCLTQSASSSNSTESAAATDDDDDDDDDNCDLFDSCVLLDGKYRLHFNIFCTTATPHLGISKHTYVPIPRSVEIGAAHVLGETGRDLFRLNDLMKTMATCPTYLEPLRKFRKRVAYANAYGTDFPVPASTAAFLSDQSTYPHHFAATNNNNNNTQTPQEEADSQYVIATLHTQQSKLLPVPSAEQEAVVDDLVQMSQSLDSLGWKKVFVDVRKEIPLQVSLQKALNIRKSLSRTSLLLTPKILLRRGSGYLSEEESDIGTPTSSSDDDEDDASPPVSAIHRLRQKGVVESRDVASVVTTPEDMKLSVPIGHNLLVALSRDGISGGLYKAGRPVMDTLAKELVSDIFDWNFQEETEVAEKTMLEGELSR</sequence>
<feature type="region of interest" description="Disordered" evidence="1">
    <location>
        <begin position="62"/>
        <end position="97"/>
    </location>
</feature>
<evidence type="ECO:0000259" key="3">
    <source>
        <dbReference type="Pfam" id="PF05057"/>
    </source>
</evidence>
<gene>
    <name evidence="4" type="ORF">SEMRO_2588_G332010.1</name>
</gene>
<feature type="region of interest" description="Disordered" evidence="1">
    <location>
        <begin position="541"/>
        <end position="563"/>
    </location>
</feature>
<feature type="domain" description="DUF676" evidence="3">
    <location>
        <begin position="163"/>
        <end position="408"/>
    </location>
</feature>
<feature type="transmembrane region" description="Helical" evidence="2">
    <location>
        <begin position="30"/>
        <end position="50"/>
    </location>
</feature>
<keyword evidence="2" id="KW-0812">Transmembrane</keyword>
<evidence type="ECO:0000256" key="1">
    <source>
        <dbReference type="SAM" id="MobiDB-lite"/>
    </source>
</evidence>
<reference evidence="4" key="1">
    <citation type="submission" date="2020-06" db="EMBL/GenBank/DDBJ databases">
        <authorList>
            <consortium name="Plant Systems Biology data submission"/>
        </authorList>
    </citation>
    <scope>NUCLEOTIDE SEQUENCE</scope>
    <source>
        <strain evidence="4">D6</strain>
    </source>
</reference>
<comment type="caution">
    <text evidence="4">The sequence shown here is derived from an EMBL/GenBank/DDBJ whole genome shotgun (WGS) entry which is preliminary data.</text>
</comment>
<dbReference type="OrthoDB" id="273452at2759"/>
<proteinExistence type="predicted"/>
<dbReference type="Pfam" id="PF05057">
    <property type="entry name" value="DUF676"/>
    <property type="match status" value="1"/>
</dbReference>
<dbReference type="InterPro" id="IPR044294">
    <property type="entry name" value="Lipase-like"/>
</dbReference>
<dbReference type="Proteomes" id="UP001153069">
    <property type="component" value="Unassembled WGS sequence"/>
</dbReference>
<feature type="region of interest" description="Disordered" evidence="1">
    <location>
        <begin position="287"/>
        <end position="313"/>
    </location>
</feature>
<evidence type="ECO:0000313" key="5">
    <source>
        <dbReference type="Proteomes" id="UP001153069"/>
    </source>
</evidence>
<protein>
    <submittedName>
        <fullName evidence="4">Serine esterase (DUF676)</fullName>
    </submittedName>
</protein>
<dbReference type="PANTHER" id="PTHR12482">
    <property type="entry name" value="LIPASE ROG1-RELATED-RELATED"/>
    <property type="match status" value="1"/>
</dbReference>